<comment type="similarity">
    <text evidence="2">Belongs to the glutathione peroxidase family.</text>
</comment>
<dbReference type="STRING" id="634771.SAMN04488128_10365"/>
<evidence type="ECO:0000256" key="4">
    <source>
        <dbReference type="ARBA" id="ARBA00022748"/>
    </source>
</evidence>
<dbReference type="InterPro" id="IPR017937">
    <property type="entry name" value="Thioredoxin_CS"/>
</dbReference>
<evidence type="ECO:0000256" key="3">
    <source>
        <dbReference type="ARBA" id="ARBA00022559"/>
    </source>
</evidence>
<evidence type="ECO:0000256" key="2">
    <source>
        <dbReference type="ARBA" id="ARBA00006926"/>
    </source>
</evidence>
<evidence type="ECO:0000256" key="7">
    <source>
        <dbReference type="ARBA" id="ARBA00023284"/>
    </source>
</evidence>
<keyword evidence="4" id="KW-0201">Cytochrome c-type biogenesis</keyword>
<dbReference type="PROSITE" id="PS51355">
    <property type="entry name" value="GLUTATHIONE_PEROXID_3"/>
    <property type="match status" value="1"/>
</dbReference>
<dbReference type="Pfam" id="PF14289">
    <property type="entry name" value="DUF4369"/>
    <property type="match status" value="1"/>
</dbReference>
<keyword evidence="6" id="KW-1015">Disulfide bond</keyword>
<feature type="signal peptide" evidence="8">
    <location>
        <begin position="1"/>
        <end position="19"/>
    </location>
</feature>
<evidence type="ECO:0000313" key="10">
    <source>
        <dbReference type="EMBL" id="SKA29112.1"/>
    </source>
</evidence>
<dbReference type="PROSITE" id="PS51352">
    <property type="entry name" value="THIOREDOXIN_2"/>
    <property type="match status" value="1"/>
</dbReference>
<proteinExistence type="inferred from homology"/>
<dbReference type="Gene3D" id="3.40.30.10">
    <property type="entry name" value="Glutaredoxin"/>
    <property type="match status" value="1"/>
</dbReference>
<dbReference type="GO" id="GO:0006979">
    <property type="term" value="P:response to oxidative stress"/>
    <property type="evidence" value="ECO:0007669"/>
    <property type="project" value="InterPro"/>
</dbReference>
<evidence type="ECO:0000313" key="11">
    <source>
        <dbReference type="Proteomes" id="UP000190367"/>
    </source>
</evidence>
<accession>A0A1T4SLM7</accession>
<keyword evidence="7" id="KW-0676">Redox-active center</keyword>
<comment type="subcellular location">
    <subcellularLocation>
        <location evidence="1">Cell envelope</location>
    </subcellularLocation>
</comment>
<dbReference type="AlphaFoldDB" id="A0A1T4SLM7"/>
<keyword evidence="3" id="KW-0575">Peroxidase</keyword>
<dbReference type="GO" id="GO:0004601">
    <property type="term" value="F:peroxidase activity"/>
    <property type="evidence" value="ECO:0007669"/>
    <property type="project" value="UniProtKB-KW"/>
</dbReference>
<dbReference type="CDD" id="cd02966">
    <property type="entry name" value="TlpA_like_family"/>
    <property type="match status" value="1"/>
</dbReference>
<protein>
    <submittedName>
        <fullName evidence="10">Thiol-disulfide isomerase or thioredoxin</fullName>
    </submittedName>
</protein>
<dbReference type="GO" id="GO:0017004">
    <property type="term" value="P:cytochrome complex assembly"/>
    <property type="evidence" value="ECO:0007669"/>
    <property type="project" value="UniProtKB-KW"/>
</dbReference>
<evidence type="ECO:0000256" key="6">
    <source>
        <dbReference type="ARBA" id="ARBA00023157"/>
    </source>
</evidence>
<dbReference type="Proteomes" id="UP000190367">
    <property type="component" value="Unassembled WGS sequence"/>
</dbReference>
<evidence type="ECO:0000256" key="5">
    <source>
        <dbReference type="ARBA" id="ARBA00023002"/>
    </source>
</evidence>
<dbReference type="EMBL" id="FUWZ01000003">
    <property type="protein sequence ID" value="SKA29112.1"/>
    <property type="molecule type" value="Genomic_DNA"/>
</dbReference>
<dbReference type="RefSeq" id="WP_078670443.1">
    <property type="nucleotide sequence ID" value="NZ_FUWZ01000003.1"/>
</dbReference>
<keyword evidence="10" id="KW-0413">Isomerase</keyword>
<dbReference type="SUPFAM" id="SSF52833">
    <property type="entry name" value="Thioredoxin-like"/>
    <property type="match status" value="1"/>
</dbReference>
<keyword evidence="8" id="KW-0732">Signal</keyword>
<dbReference type="GO" id="GO:0016853">
    <property type="term" value="F:isomerase activity"/>
    <property type="evidence" value="ECO:0007669"/>
    <property type="project" value="UniProtKB-KW"/>
</dbReference>
<keyword evidence="11" id="KW-1185">Reference proteome</keyword>
<gene>
    <name evidence="10" type="ORF">SAMN04488128_10365</name>
</gene>
<evidence type="ECO:0000256" key="1">
    <source>
        <dbReference type="ARBA" id="ARBA00004196"/>
    </source>
</evidence>
<dbReference type="InterPro" id="IPR025380">
    <property type="entry name" value="DUF4369"/>
</dbReference>
<evidence type="ECO:0000256" key="8">
    <source>
        <dbReference type="SAM" id="SignalP"/>
    </source>
</evidence>
<dbReference type="InterPro" id="IPR000866">
    <property type="entry name" value="AhpC/TSA"/>
</dbReference>
<dbReference type="Pfam" id="PF00578">
    <property type="entry name" value="AhpC-TSA"/>
    <property type="match status" value="1"/>
</dbReference>
<feature type="domain" description="Thioredoxin" evidence="9">
    <location>
        <begin position="248"/>
        <end position="401"/>
    </location>
</feature>
<keyword evidence="5" id="KW-0560">Oxidoreductase</keyword>
<dbReference type="InterPro" id="IPR036249">
    <property type="entry name" value="Thioredoxin-like_sf"/>
</dbReference>
<dbReference type="InterPro" id="IPR050553">
    <property type="entry name" value="Thioredoxin_ResA/DsbE_sf"/>
</dbReference>
<evidence type="ECO:0000259" key="9">
    <source>
        <dbReference type="PROSITE" id="PS51352"/>
    </source>
</evidence>
<feature type="chain" id="PRO_5012482063" evidence="8">
    <location>
        <begin position="20"/>
        <end position="402"/>
    </location>
</feature>
<sequence>MKYNWILFSCLLPALQVSAQNSQPFTLKGDIKGLPDRYIYFGYAESANKFREDSVMTRGGRFTFTGELSQPTQARLYVDKVKAMYGEGNVTSFFIEPGDLQLKSATAKLKDARLTGSKVQLEQEALDAMRAPVMKKLQPLSEAYGKLNKEYSTGLRAKKTEAALKPLKDKLEKLKDQMEPHYEAMEKIDKAFIDKYPNSYVSAQILRYRISSMPLKEGEACYARMSQEMQQSADGLEIKKELDGLRAGSPGSVARTFTKTDIDGKTLSLSDFKGKYVLIDFWASWCGPCRKGNPHLKELYGKYKDKGFEIIGISDDDSNHDAWKKAVTQDGIGIWKHVLRGLDWEKRKNNLPNPEDISDDYGIHSLPTKILIDPQGMIIGRYGGGGEDDDAMNKKLREIFGA</sequence>
<dbReference type="PROSITE" id="PS00194">
    <property type="entry name" value="THIOREDOXIN_1"/>
    <property type="match status" value="1"/>
</dbReference>
<reference evidence="11" key="1">
    <citation type="submission" date="2017-02" db="EMBL/GenBank/DDBJ databases">
        <authorList>
            <person name="Varghese N."/>
            <person name="Submissions S."/>
        </authorList>
    </citation>
    <scope>NUCLEOTIDE SEQUENCE [LARGE SCALE GENOMIC DNA]</scope>
    <source>
        <strain evidence="11">DSM 22224</strain>
    </source>
</reference>
<dbReference type="InterPro" id="IPR013766">
    <property type="entry name" value="Thioredoxin_domain"/>
</dbReference>
<dbReference type="OrthoDB" id="750178at2"/>
<name>A0A1T4SLM7_9BACT</name>
<dbReference type="GO" id="GO:0030313">
    <property type="term" value="C:cell envelope"/>
    <property type="evidence" value="ECO:0007669"/>
    <property type="project" value="UniProtKB-SubCell"/>
</dbReference>
<dbReference type="PANTHER" id="PTHR42852">
    <property type="entry name" value="THIOL:DISULFIDE INTERCHANGE PROTEIN DSBE"/>
    <property type="match status" value="1"/>
</dbReference>
<organism evidence="10 11">
    <name type="scientific">Chitinophaga eiseniae</name>
    <dbReference type="NCBI Taxonomy" id="634771"/>
    <lineage>
        <taxon>Bacteria</taxon>
        <taxon>Pseudomonadati</taxon>
        <taxon>Bacteroidota</taxon>
        <taxon>Chitinophagia</taxon>
        <taxon>Chitinophagales</taxon>
        <taxon>Chitinophagaceae</taxon>
        <taxon>Chitinophaga</taxon>
    </lineage>
</organism>
<dbReference type="PANTHER" id="PTHR42852:SF6">
    <property type="entry name" value="THIOL:DISULFIDE INTERCHANGE PROTEIN DSBE"/>
    <property type="match status" value="1"/>
</dbReference>
<dbReference type="InterPro" id="IPR000889">
    <property type="entry name" value="Glutathione_peroxidase"/>
</dbReference>